<reference evidence="4 6" key="1">
    <citation type="journal article" date="2017" name="Nature">
        <title>The sunflower genome provides insights into oil metabolism, flowering and Asterid evolution.</title>
        <authorList>
            <person name="Badouin H."/>
            <person name="Gouzy J."/>
            <person name="Grassa C.J."/>
            <person name="Murat F."/>
            <person name="Staton S.E."/>
            <person name="Cottret L."/>
            <person name="Lelandais-Briere C."/>
            <person name="Owens G.L."/>
            <person name="Carrere S."/>
            <person name="Mayjonade B."/>
            <person name="Legrand L."/>
            <person name="Gill N."/>
            <person name="Kane N.C."/>
            <person name="Bowers J.E."/>
            <person name="Hubner S."/>
            <person name="Bellec A."/>
            <person name="Berard A."/>
            <person name="Berges H."/>
            <person name="Blanchet N."/>
            <person name="Boniface M.C."/>
            <person name="Brunel D."/>
            <person name="Catrice O."/>
            <person name="Chaidir N."/>
            <person name="Claudel C."/>
            <person name="Donnadieu C."/>
            <person name="Faraut T."/>
            <person name="Fievet G."/>
            <person name="Helmstetter N."/>
            <person name="King M."/>
            <person name="Knapp S.J."/>
            <person name="Lai Z."/>
            <person name="Le Paslier M.C."/>
            <person name="Lippi Y."/>
            <person name="Lorenzon L."/>
            <person name="Mandel J.R."/>
            <person name="Marage G."/>
            <person name="Marchand G."/>
            <person name="Marquand E."/>
            <person name="Bret-Mestries E."/>
            <person name="Morien E."/>
            <person name="Nambeesan S."/>
            <person name="Nguyen T."/>
            <person name="Pegot-Espagnet P."/>
            <person name="Pouilly N."/>
            <person name="Raftis F."/>
            <person name="Sallet E."/>
            <person name="Schiex T."/>
            <person name="Thomas J."/>
            <person name="Vandecasteele C."/>
            <person name="Vares D."/>
            <person name="Vear F."/>
            <person name="Vautrin S."/>
            <person name="Crespi M."/>
            <person name="Mangin B."/>
            <person name="Burke J.M."/>
            <person name="Salse J."/>
            <person name="Munos S."/>
            <person name="Vincourt P."/>
            <person name="Rieseberg L.H."/>
            <person name="Langlade N.B."/>
        </authorList>
    </citation>
    <scope>NUCLEOTIDE SEQUENCE [LARGE SCALE GENOMIC DNA]</scope>
    <source>
        <strain evidence="6">cv. SF193</strain>
        <tissue evidence="4">Leaves</tissue>
    </source>
</reference>
<keyword evidence="1" id="KW-0378">Hydrolase</keyword>
<keyword evidence="4" id="KW-0548">Nucleotidyltransferase</keyword>
<sequence length="1555" mass="173620">MASSSNPTTPLMAGLAPMITIKLCSTNYVGWRTQMLPIITYQGLLPHIDGSLSPPSLMIKSGEKDVVNPDYASWARDEQQAIILLNASLTEEALSVTFGLTSAREIWTALEAAFCNTSVERVQNLRDHLRALKKEDKSVVEYGRAFKAICDQLAAIEHPVDAMDQLHWFLCGLGPSFESFSTTTRSVRPIPTFVDLLASAESHELFIKNLHGIHEKPTAAFMAQSHAQRPNTHGSSYRPNRASQAQYRPNRPHFYNNRGSNKSFGRQNRNPMCQLCRKPGHYASQCFQLASYATAATPSQEQLAHAFHSQCHINSTVPDWTSDTGATTHMLPNNTSLQNSTPTQGNQRIYFGNGQSLPITHIGQTKILGNLALNNVLVVPNITKNLLSIGKLTEDNSVDVLFSHPYFYIQDRQTKKTLARGCREDGLYVLRQTHEALVATSSCPKASFELWHSRLGHVNFDTLSVLKNNGSLSFTSVLPKPGLCSPCELAKAKRQPFSVNDKRASLPLEIIHCDLWGPSPIKSVDNFVYYVAFVDDYSRFTWIYPLRAKSQFLDALCIFIPFVQNQISTTIKTFQSDGGTEFINNRVRYLFEQHGILHRVSCPYTPQQNGRVERKHRHIVETGLAMLFHAHLPTKYWVDAFSSAVFIINRLPSSILQGKSPFELLYKQKPNYAFFKSFGCRVFPLLRDYTQHKLCPRSIPCIFVGYCSKYKGYRCLDPCSSRVYVTRSARFDELYFPFDTSQTVGTSIDKLDISTFLDTTFDQTQKSTTLPTKPTVPHNPLQTHSPNTPITIPFTPIFKTTENLGPQSPVASGPNSVQQQPASPTSSDVDSPHPQSIGPTPIGSTPIGPTPSIGPTPVSSHTHESIPDQTSSSAIPIPLPTPPPVPAPIVSSHPMITRAKAGIFKPRHQLDLAHTKIIPLHQALFTTCDPTTFHTASKDEKWVRAMQDELTALYKNNTWTLVPHPTNANIVGSKWIYRTKYRSDGSIECYKARLVAQGFSQVPGLDYSHTFSPVGKATTVRTVLALSIIHKWNLHQLDVNNAFLHGHLSESVFMEQPKGFINPNFPSHVCKLNKAIYGLKQAPRAWFHRLSMFLTNNGFSCSRADPSLFIYKRDSCIMYLLVYVDDLILTGNHQPTIQSFISTLHNEFAIKDLGKLNYFLGLEVTYTKNGLFLNQSKYALDILARAKMLDAKPAPKPLSTNVSFVSTGDKFSDTTLYRSIVGALQYLTITRPDIAYAVNQVSQFLHAPTTDHFQEVKRILRYLKGTLAFGLHYTRPTSSSLLGYSDADWARCLETRRSTYGYSIFLGGNLISWSAKKQPTVARSSCESEYRAMANTVAEIVWITHLLQELHALPLERPTILCDNQSAIFLTQNPIAHKRSKHIDLDYHFLRELVTGGKLATKFVPTKLQVADIFTKSLPSSQFTNLRQMLHIGPPPFSLQGDQPFTKSLILKKNTNISIDVEEILTEIEELAQTGILVCINGQLTGVLAISDPLKPGAREVICILPSMKVKSIVVTGDNWGTANSIAKEVRIDDVIAEAKPEDKAEKVKELLLEK</sequence>
<dbReference type="Gene3D" id="3.30.420.10">
    <property type="entry name" value="Ribonuclease H-like superfamily/Ribonuclease H"/>
    <property type="match status" value="1"/>
</dbReference>
<dbReference type="InParanoid" id="A0A251U9W1"/>
<dbReference type="InterPro" id="IPR036412">
    <property type="entry name" value="HAD-like_sf"/>
</dbReference>
<dbReference type="PANTHER" id="PTHR11439">
    <property type="entry name" value="GAG-POL-RELATED RETROTRANSPOSON"/>
    <property type="match status" value="1"/>
</dbReference>
<dbReference type="InterPro" id="IPR057670">
    <property type="entry name" value="SH3_retrovirus"/>
</dbReference>
<dbReference type="InterPro" id="IPR023299">
    <property type="entry name" value="ATPase_P-typ_cyto_dom_N"/>
</dbReference>
<dbReference type="PANTHER" id="PTHR11439:SF455">
    <property type="entry name" value="RLK (RECEPTOR-LIKE PROTEIN KINASE) 8, PUTATIVE-RELATED"/>
    <property type="match status" value="1"/>
</dbReference>
<dbReference type="Gene3D" id="3.40.1110.10">
    <property type="entry name" value="Calcium-transporting ATPase, cytoplasmic domain N"/>
    <property type="match status" value="1"/>
</dbReference>
<dbReference type="Pfam" id="PF13976">
    <property type="entry name" value="gag_pre-integrs"/>
    <property type="match status" value="1"/>
</dbReference>
<feature type="compositionally biased region" description="Polar residues" evidence="2">
    <location>
        <begin position="802"/>
        <end position="829"/>
    </location>
</feature>
<dbReference type="Proteomes" id="UP000215914">
    <property type="component" value="Chromosome 7"/>
</dbReference>
<name>A0A251U9W1_HELAN</name>
<dbReference type="GO" id="GO:0004190">
    <property type="term" value="F:aspartic-type endopeptidase activity"/>
    <property type="evidence" value="ECO:0007669"/>
    <property type="project" value="UniProtKB-KW"/>
</dbReference>
<dbReference type="EMBL" id="MNCJ02000322">
    <property type="protein sequence ID" value="KAF5797466.1"/>
    <property type="molecule type" value="Genomic_DNA"/>
</dbReference>
<dbReference type="SUPFAM" id="SSF56784">
    <property type="entry name" value="HAD-like"/>
    <property type="match status" value="1"/>
</dbReference>
<dbReference type="InterPro" id="IPR012337">
    <property type="entry name" value="RNaseH-like_sf"/>
</dbReference>
<keyword evidence="1" id="KW-0064">Aspartyl protease</keyword>
<feature type="compositionally biased region" description="Low complexity" evidence="2">
    <location>
        <begin position="788"/>
        <end position="801"/>
    </location>
</feature>
<reference evidence="5" key="2">
    <citation type="submission" date="2017-02" db="EMBL/GenBank/DDBJ databases">
        <title>Sunflower complete genome.</title>
        <authorList>
            <person name="Langlade N."/>
            <person name="Munos S."/>
        </authorList>
    </citation>
    <scope>NUCLEOTIDE SEQUENCE [LARGE SCALE GENOMIC DNA]</scope>
    <source>
        <tissue evidence="5">Leaves</tissue>
    </source>
</reference>
<dbReference type="Pfam" id="PF07727">
    <property type="entry name" value="RVT_2"/>
    <property type="match status" value="1"/>
</dbReference>
<protein>
    <submittedName>
        <fullName evidence="5">Putative ribonuclease H-like domain-containing protein</fullName>
    </submittedName>
    <submittedName>
        <fullName evidence="4">RNA-directed DNA polymerase</fullName>
        <ecNumber evidence="4">2.7.7.49</ecNumber>
    </submittedName>
</protein>
<dbReference type="SUPFAM" id="SSF53098">
    <property type="entry name" value="Ribonuclease H-like"/>
    <property type="match status" value="1"/>
</dbReference>
<dbReference type="EC" id="2.7.7.49" evidence="4"/>
<dbReference type="GO" id="GO:0003964">
    <property type="term" value="F:RNA-directed DNA polymerase activity"/>
    <property type="evidence" value="ECO:0007669"/>
    <property type="project" value="UniProtKB-KW"/>
</dbReference>
<keyword evidence="4" id="KW-0808">Transferase</keyword>
<dbReference type="SUPFAM" id="SSF56672">
    <property type="entry name" value="DNA/RNA polymerases"/>
    <property type="match status" value="1"/>
</dbReference>
<dbReference type="Pfam" id="PF25597">
    <property type="entry name" value="SH3_retrovirus"/>
    <property type="match status" value="1"/>
</dbReference>
<evidence type="ECO:0000256" key="1">
    <source>
        <dbReference type="ARBA" id="ARBA00022750"/>
    </source>
</evidence>
<dbReference type="Gramene" id="mRNA:HanXRQr2_Chr07g0280861">
    <property type="protein sequence ID" value="mRNA:HanXRQr2_Chr07g0280861"/>
    <property type="gene ID" value="HanXRQr2_Chr07g0280861"/>
</dbReference>
<dbReference type="PROSITE" id="PS50994">
    <property type="entry name" value="INTEGRASE"/>
    <property type="match status" value="1"/>
</dbReference>
<dbReference type="Pfam" id="PF14223">
    <property type="entry name" value="Retrotran_gag_2"/>
    <property type="match status" value="1"/>
</dbReference>
<reference evidence="4" key="3">
    <citation type="submission" date="2020-06" db="EMBL/GenBank/DDBJ databases">
        <title>Helianthus annuus Genome sequencing and assembly Release 2.</title>
        <authorList>
            <person name="Gouzy J."/>
            <person name="Langlade N."/>
            <person name="Munos S."/>
        </authorList>
    </citation>
    <scope>NUCLEOTIDE SEQUENCE</scope>
    <source>
        <tissue evidence="4">Leaves</tissue>
    </source>
</reference>
<feature type="compositionally biased region" description="Polar residues" evidence="2">
    <location>
        <begin position="225"/>
        <end position="247"/>
    </location>
</feature>
<dbReference type="EMBL" id="CM007896">
    <property type="protein sequence ID" value="OTG19914.1"/>
    <property type="molecule type" value="Genomic_DNA"/>
</dbReference>
<dbReference type="InterPro" id="IPR013103">
    <property type="entry name" value="RVT_2"/>
</dbReference>
<dbReference type="Pfam" id="PF00702">
    <property type="entry name" value="Hydrolase"/>
    <property type="match status" value="1"/>
</dbReference>
<dbReference type="Pfam" id="PF00665">
    <property type="entry name" value="rve"/>
    <property type="match status" value="1"/>
</dbReference>
<feature type="domain" description="Integrase catalytic" evidence="3">
    <location>
        <begin position="503"/>
        <end position="669"/>
    </location>
</feature>
<dbReference type="InterPro" id="IPR025724">
    <property type="entry name" value="GAG-pre-integrase_dom"/>
</dbReference>
<feature type="compositionally biased region" description="Pro residues" evidence="2">
    <location>
        <begin position="877"/>
        <end position="886"/>
    </location>
</feature>
<dbReference type="Gene3D" id="3.40.50.1000">
    <property type="entry name" value="HAD superfamily/HAD-like"/>
    <property type="match status" value="1"/>
</dbReference>
<keyword evidence="4" id="KW-0695">RNA-directed DNA polymerase</keyword>
<evidence type="ECO:0000313" key="6">
    <source>
        <dbReference type="Proteomes" id="UP000215914"/>
    </source>
</evidence>
<evidence type="ECO:0000256" key="2">
    <source>
        <dbReference type="SAM" id="MobiDB-lite"/>
    </source>
</evidence>
<dbReference type="GO" id="GO:0003676">
    <property type="term" value="F:nucleic acid binding"/>
    <property type="evidence" value="ECO:0007669"/>
    <property type="project" value="InterPro"/>
</dbReference>
<dbReference type="FunCoup" id="A0A251U9W1">
    <property type="interactions" value="12"/>
</dbReference>
<dbReference type="InterPro" id="IPR036397">
    <property type="entry name" value="RNaseH_sf"/>
</dbReference>
<dbReference type="OMA" id="HTISANI"/>
<dbReference type="InterPro" id="IPR001584">
    <property type="entry name" value="Integrase_cat-core"/>
</dbReference>
<dbReference type="GO" id="GO:0000166">
    <property type="term" value="F:nucleotide binding"/>
    <property type="evidence" value="ECO:0007669"/>
    <property type="project" value="InterPro"/>
</dbReference>
<feature type="compositionally biased region" description="Polar residues" evidence="2">
    <location>
        <begin position="257"/>
        <end position="266"/>
    </location>
</feature>
<keyword evidence="1" id="KW-0645">Protease</keyword>
<feature type="region of interest" description="Disordered" evidence="2">
    <location>
        <begin position="224"/>
        <end position="266"/>
    </location>
</feature>
<dbReference type="CDD" id="cd09272">
    <property type="entry name" value="RNase_HI_RT_Ty1"/>
    <property type="match status" value="1"/>
</dbReference>
<dbReference type="InterPro" id="IPR023214">
    <property type="entry name" value="HAD_sf"/>
</dbReference>
<organism evidence="5 6">
    <name type="scientific">Helianthus annuus</name>
    <name type="common">Common sunflower</name>
    <dbReference type="NCBI Taxonomy" id="4232"/>
    <lineage>
        <taxon>Eukaryota</taxon>
        <taxon>Viridiplantae</taxon>
        <taxon>Streptophyta</taxon>
        <taxon>Embryophyta</taxon>
        <taxon>Tracheophyta</taxon>
        <taxon>Spermatophyta</taxon>
        <taxon>Magnoliopsida</taxon>
        <taxon>eudicotyledons</taxon>
        <taxon>Gunneridae</taxon>
        <taxon>Pentapetalae</taxon>
        <taxon>asterids</taxon>
        <taxon>campanulids</taxon>
        <taxon>Asterales</taxon>
        <taxon>Asteraceae</taxon>
        <taxon>Asteroideae</taxon>
        <taxon>Heliantheae alliance</taxon>
        <taxon>Heliantheae</taxon>
        <taxon>Helianthus</taxon>
    </lineage>
</organism>
<feature type="region of interest" description="Disordered" evidence="2">
    <location>
        <begin position="765"/>
        <end position="886"/>
    </location>
</feature>
<evidence type="ECO:0000313" key="5">
    <source>
        <dbReference type="EMBL" id="OTG19914.1"/>
    </source>
</evidence>
<dbReference type="InterPro" id="IPR043502">
    <property type="entry name" value="DNA/RNA_pol_sf"/>
</dbReference>
<proteinExistence type="predicted"/>
<evidence type="ECO:0000313" key="4">
    <source>
        <dbReference type="EMBL" id="KAF5797466.1"/>
    </source>
</evidence>
<feature type="compositionally biased region" description="Low complexity" evidence="2">
    <location>
        <begin position="836"/>
        <end position="847"/>
    </location>
</feature>
<gene>
    <name evidence="5" type="ORF">HannXRQ_Chr07g0187191</name>
    <name evidence="4" type="ORF">HanXRQr2_Chr07g0280861</name>
</gene>
<dbReference type="Pfam" id="PF22936">
    <property type="entry name" value="Pol_BBD"/>
    <property type="match status" value="1"/>
</dbReference>
<dbReference type="GO" id="GO:0015074">
    <property type="term" value="P:DNA integration"/>
    <property type="evidence" value="ECO:0007669"/>
    <property type="project" value="InterPro"/>
</dbReference>
<keyword evidence="6" id="KW-1185">Reference proteome</keyword>
<dbReference type="InterPro" id="IPR054722">
    <property type="entry name" value="PolX-like_BBD"/>
</dbReference>
<accession>A0A251U9W1</accession>
<evidence type="ECO:0000259" key="3">
    <source>
        <dbReference type="PROSITE" id="PS50994"/>
    </source>
</evidence>